<accession>A0A9P5HSF1</accession>
<organism evidence="1 2">
    <name type="scientific">Cylindrodendrum hubeiense</name>
    <dbReference type="NCBI Taxonomy" id="595255"/>
    <lineage>
        <taxon>Eukaryota</taxon>
        <taxon>Fungi</taxon>
        <taxon>Dikarya</taxon>
        <taxon>Ascomycota</taxon>
        <taxon>Pezizomycotina</taxon>
        <taxon>Sordariomycetes</taxon>
        <taxon>Hypocreomycetidae</taxon>
        <taxon>Hypocreales</taxon>
        <taxon>Nectriaceae</taxon>
        <taxon>Cylindrodendrum</taxon>
    </lineage>
</organism>
<comment type="caution">
    <text evidence="1">The sequence shown here is derived from an EMBL/GenBank/DDBJ whole genome shotgun (WGS) entry which is preliminary data.</text>
</comment>
<gene>
    <name evidence="1" type="ORF">G7Z17_g213</name>
</gene>
<dbReference type="EMBL" id="JAANBB010000002">
    <property type="protein sequence ID" value="KAF7557903.1"/>
    <property type="molecule type" value="Genomic_DNA"/>
</dbReference>
<reference evidence="1" key="1">
    <citation type="submission" date="2020-03" db="EMBL/GenBank/DDBJ databases">
        <title>Draft Genome Sequence of Cylindrodendrum hubeiense.</title>
        <authorList>
            <person name="Buettner E."/>
            <person name="Kellner H."/>
        </authorList>
    </citation>
    <scope>NUCLEOTIDE SEQUENCE</scope>
    <source>
        <strain evidence="1">IHI 201604</strain>
    </source>
</reference>
<evidence type="ECO:0000313" key="2">
    <source>
        <dbReference type="Proteomes" id="UP000722485"/>
    </source>
</evidence>
<dbReference type="AlphaFoldDB" id="A0A9P5HSF1"/>
<name>A0A9P5HSF1_9HYPO</name>
<keyword evidence="2" id="KW-1185">Reference proteome</keyword>
<proteinExistence type="predicted"/>
<protein>
    <submittedName>
        <fullName evidence="1">Uncharacterized protein</fullName>
    </submittedName>
</protein>
<evidence type="ECO:0000313" key="1">
    <source>
        <dbReference type="EMBL" id="KAF7557903.1"/>
    </source>
</evidence>
<sequence length="117" mass="13270">MAHASITPQQQAAISEYLSQNKRVDVSITILGVERSGRHSLIQQLAHGKIDTWNDPFDNGETLKLIRIEDTPIMIQFRMYLGSAEPVDSFEFIKAMYVAIRESGLNDKPVWPRLEKG</sequence>
<dbReference type="Proteomes" id="UP000722485">
    <property type="component" value="Unassembled WGS sequence"/>
</dbReference>